<dbReference type="GO" id="GO:0016787">
    <property type="term" value="F:hydrolase activity"/>
    <property type="evidence" value="ECO:0007669"/>
    <property type="project" value="UniProtKB-KW"/>
</dbReference>
<protein>
    <submittedName>
        <fullName evidence="3">Class A beta-lactamase-related serine hydrolase</fullName>
    </submittedName>
</protein>
<proteinExistence type="predicted"/>
<dbReference type="EMBL" id="CP038026">
    <property type="protein sequence ID" value="QBQ37937.1"/>
    <property type="molecule type" value="Genomic_DNA"/>
</dbReference>
<dbReference type="InterPro" id="IPR050789">
    <property type="entry name" value="Diverse_Enzym_Activities"/>
</dbReference>
<gene>
    <name evidence="3" type="ORF">E1742_18435</name>
</gene>
<evidence type="ECO:0000313" key="3">
    <source>
        <dbReference type="EMBL" id="QBQ37937.1"/>
    </source>
</evidence>
<evidence type="ECO:0000313" key="4">
    <source>
        <dbReference type="Proteomes" id="UP000294359"/>
    </source>
</evidence>
<reference evidence="3 4" key="1">
    <citation type="submission" date="2019-03" db="EMBL/GenBank/DDBJ databases">
        <title>Draft Genome Sequences of Six Type Strains of the Genus Massilia.</title>
        <authorList>
            <person name="Miess H."/>
            <person name="Frediansyhah A."/>
            <person name="Gross H."/>
        </authorList>
    </citation>
    <scope>NUCLEOTIDE SEQUENCE [LARGE SCALE GENOMIC DNA]</scope>
    <source>
        <strain evidence="3 4">DSM 17505</strain>
    </source>
</reference>
<dbReference type="PANTHER" id="PTHR43283">
    <property type="entry name" value="BETA-LACTAMASE-RELATED"/>
    <property type="match status" value="1"/>
</dbReference>
<keyword evidence="1" id="KW-0732">Signal</keyword>
<accession>A0ABX5SCT6</accession>
<keyword evidence="3" id="KW-0378">Hydrolase</keyword>
<evidence type="ECO:0000259" key="2">
    <source>
        <dbReference type="Pfam" id="PF00144"/>
    </source>
</evidence>
<dbReference type="InterPro" id="IPR012338">
    <property type="entry name" value="Beta-lactam/transpept-like"/>
</dbReference>
<dbReference type="SUPFAM" id="SSF56601">
    <property type="entry name" value="beta-lactamase/transpeptidase-like"/>
    <property type="match status" value="1"/>
</dbReference>
<feature type="signal peptide" evidence="1">
    <location>
        <begin position="1"/>
        <end position="29"/>
    </location>
</feature>
<sequence>MCHRVLAGLPVMKTMLGAVALATCFAAGAASFPEASPQSQGFATARLERLDRYLESTVARGDYLGVVSIVLRNGRVVDWRAVGHRDGARTQPLQRNAIFRIDAMTRTVTAAAMLILMEEGRLNLDDPVAAYLPELRSLRLGDGTAPRAAVTIRQLLSQTAGFGADAAAQATLDGAPDTAEYARRLAALPLATEPGSRFRDDAICAVVAGRVIEAVSGLRLDAFLHKRIFLPLQMRDTAFIVAPGERYRIAAVATTDATGALVTLAQPVAPGQRITPYLNGAVGLYSTAEDYARFAQMLADGGSLDGATVLGRKSVELMMQNHLSHLAPPTHDEYGAEGYGLGGSVVLDLARRARLGSVGQFGWTGAQSTWFTVDRQEGLVAVLMLQHVPQRVLGDPARPSVRVANLLYQALVR</sequence>
<name>A0ABX5SCT6_9BURK</name>
<dbReference type="InterPro" id="IPR001466">
    <property type="entry name" value="Beta-lactam-related"/>
</dbReference>
<feature type="domain" description="Beta-lactamase-related" evidence="2">
    <location>
        <begin position="50"/>
        <end position="390"/>
    </location>
</feature>
<dbReference type="Proteomes" id="UP000294359">
    <property type="component" value="Chromosome"/>
</dbReference>
<organism evidence="3 4">
    <name type="scientific">Pseudoduganella plicata</name>
    <dbReference type="NCBI Taxonomy" id="321984"/>
    <lineage>
        <taxon>Bacteria</taxon>
        <taxon>Pseudomonadati</taxon>
        <taxon>Pseudomonadota</taxon>
        <taxon>Betaproteobacteria</taxon>
        <taxon>Burkholderiales</taxon>
        <taxon>Oxalobacteraceae</taxon>
        <taxon>Telluria group</taxon>
        <taxon>Pseudoduganella</taxon>
    </lineage>
</organism>
<evidence type="ECO:0000256" key="1">
    <source>
        <dbReference type="SAM" id="SignalP"/>
    </source>
</evidence>
<dbReference type="Gene3D" id="3.40.710.10">
    <property type="entry name" value="DD-peptidase/beta-lactamase superfamily"/>
    <property type="match status" value="1"/>
</dbReference>
<feature type="chain" id="PRO_5046916240" evidence="1">
    <location>
        <begin position="30"/>
        <end position="413"/>
    </location>
</feature>
<dbReference type="PANTHER" id="PTHR43283:SF3">
    <property type="entry name" value="BETA-LACTAMASE FAMILY PROTEIN (AFU_ORTHOLOGUE AFUA_5G07500)"/>
    <property type="match status" value="1"/>
</dbReference>
<keyword evidence="4" id="KW-1185">Reference proteome</keyword>
<dbReference type="Pfam" id="PF00144">
    <property type="entry name" value="Beta-lactamase"/>
    <property type="match status" value="1"/>
</dbReference>